<evidence type="ECO:0000313" key="10">
    <source>
        <dbReference type="Proteomes" id="UP001497453"/>
    </source>
</evidence>
<keyword evidence="4" id="KW-0747">Spliceosome</keyword>
<feature type="region of interest" description="Disordered" evidence="7">
    <location>
        <begin position="132"/>
        <end position="363"/>
    </location>
</feature>
<keyword evidence="5" id="KW-0508">mRNA splicing</keyword>
<evidence type="ECO:0000256" key="3">
    <source>
        <dbReference type="ARBA" id="ARBA00022664"/>
    </source>
</evidence>
<reference evidence="10" key="1">
    <citation type="submission" date="2024-04" db="EMBL/GenBank/DDBJ databases">
        <authorList>
            <person name="Shaw F."/>
            <person name="Minotto A."/>
        </authorList>
    </citation>
    <scope>NUCLEOTIDE SEQUENCE [LARGE SCALE GENOMIC DNA]</scope>
</reference>
<keyword evidence="3" id="KW-0507">mRNA processing</keyword>
<evidence type="ECO:0000256" key="6">
    <source>
        <dbReference type="ARBA" id="ARBA00023242"/>
    </source>
</evidence>
<feature type="compositionally biased region" description="Low complexity" evidence="7">
    <location>
        <begin position="297"/>
        <end position="309"/>
    </location>
</feature>
<dbReference type="Gene3D" id="6.10.140.420">
    <property type="match status" value="1"/>
</dbReference>
<evidence type="ECO:0000313" key="9">
    <source>
        <dbReference type="EMBL" id="CAL1701673.1"/>
    </source>
</evidence>
<feature type="compositionally biased region" description="Basic residues" evidence="7">
    <location>
        <begin position="282"/>
        <end position="296"/>
    </location>
</feature>
<dbReference type="PANTHER" id="PTHR36562">
    <property type="entry name" value="SERINE/ARGININE REPETITIVE MATRIX 2"/>
    <property type="match status" value="1"/>
</dbReference>
<proteinExistence type="inferred from homology"/>
<evidence type="ECO:0000256" key="5">
    <source>
        <dbReference type="ARBA" id="ARBA00023187"/>
    </source>
</evidence>
<dbReference type="CDD" id="cd21372">
    <property type="entry name" value="cwf21_CWC21-like"/>
    <property type="match status" value="1"/>
</dbReference>
<comment type="subcellular location">
    <subcellularLocation>
        <location evidence="1">Nucleus</location>
    </subcellularLocation>
</comment>
<protein>
    <recommendedName>
        <fullName evidence="8">CWF21 domain-containing protein</fullName>
    </recommendedName>
</protein>
<organism evidence="9 10">
    <name type="scientific">Somion occarium</name>
    <dbReference type="NCBI Taxonomy" id="3059160"/>
    <lineage>
        <taxon>Eukaryota</taxon>
        <taxon>Fungi</taxon>
        <taxon>Dikarya</taxon>
        <taxon>Basidiomycota</taxon>
        <taxon>Agaricomycotina</taxon>
        <taxon>Agaricomycetes</taxon>
        <taxon>Polyporales</taxon>
        <taxon>Cerrenaceae</taxon>
        <taxon>Somion</taxon>
    </lineage>
</organism>
<evidence type="ECO:0000256" key="1">
    <source>
        <dbReference type="ARBA" id="ARBA00004123"/>
    </source>
</evidence>
<feature type="domain" description="CWF21" evidence="8">
    <location>
        <begin position="54"/>
        <end position="99"/>
    </location>
</feature>
<accession>A0ABP1D196</accession>
<comment type="similarity">
    <text evidence="2">Belongs to the CWC21 family.</text>
</comment>
<keyword evidence="6" id="KW-0539">Nucleus</keyword>
<dbReference type="PANTHER" id="PTHR36562:SF5">
    <property type="entry name" value="SERINE_ARGININE REPETITIVE MATRIX 2"/>
    <property type="match status" value="1"/>
</dbReference>
<dbReference type="Pfam" id="PF08312">
    <property type="entry name" value="cwf21"/>
    <property type="match status" value="1"/>
</dbReference>
<keyword evidence="10" id="KW-1185">Reference proteome</keyword>
<dbReference type="EMBL" id="OZ037945">
    <property type="protein sequence ID" value="CAL1701673.1"/>
    <property type="molecule type" value="Genomic_DNA"/>
</dbReference>
<feature type="compositionally biased region" description="Basic and acidic residues" evidence="7">
    <location>
        <begin position="132"/>
        <end position="167"/>
    </location>
</feature>
<sequence>MYNGIGLTTPRGSGTNGYVVRNLSVLRSHETAVERAQSWNAPPPKHREPDGEILEHEKKRKVEVQCLELQLELEDNGLDEADIDGQVQTLRTKLLANLSSMQTNAKSLKPSDTHGIAAAKKDELDRMARALGTRKDYTEGDAFDKEKQEEDRRRKEREEEMKRRERMPPPPVPVYHRGDRGVDRDRGRRSRSPDRRGPPRDRDDYRKRPSSRSPSPPPRDSHRRPSRSPSPLPRVRRRFDSRSPPRYRRSGSVEPPSRGESGISGSPPPHPKSTRDLDKVKPRSRSPRGRDRRGRSPSRSPSRSPVRSPVRIDRRGRGHTRSPSPPPRGERGSRRGRSPSTESDSSMSVSSRSSSGSRSRSRS</sequence>
<evidence type="ECO:0000256" key="4">
    <source>
        <dbReference type="ARBA" id="ARBA00022728"/>
    </source>
</evidence>
<dbReference type="SMART" id="SM01115">
    <property type="entry name" value="cwf21"/>
    <property type="match status" value="1"/>
</dbReference>
<dbReference type="InterPro" id="IPR013170">
    <property type="entry name" value="mRNA_splic_Cwf21_dom"/>
</dbReference>
<name>A0ABP1D196_9APHY</name>
<feature type="compositionally biased region" description="Low complexity" evidence="7">
    <location>
        <begin position="338"/>
        <end position="363"/>
    </location>
</feature>
<dbReference type="InterPro" id="IPR051372">
    <property type="entry name" value="CWC21"/>
</dbReference>
<dbReference type="Proteomes" id="UP001497453">
    <property type="component" value="Chromosome 2"/>
</dbReference>
<feature type="compositionally biased region" description="Basic and acidic residues" evidence="7">
    <location>
        <begin position="176"/>
        <end position="207"/>
    </location>
</feature>
<gene>
    <name evidence="9" type="ORF">GFSPODELE1_LOCUS3696</name>
</gene>
<evidence type="ECO:0000256" key="2">
    <source>
        <dbReference type="ARBA" id="ARBA00005954"/>
    </source>
</evidence>
<evidence type="ECO:0000259" key="8">
    <source>
        <dbReference type="SMART" id="SM01115"/>
    </source>
</evidence>
<evidence type="ECO:0000256" key="7">
    <source>
        <dbReference type="SAM" id="MobiDB-lite"/>
    </source>
</evidence>